<gene>
    <name evidence="4 7" type="primary">trpD</name>
    <name evidence="7" type="ORF">ASN_3628</name>
</gene>
<comment type="caution">
    <text evidence="4">Lacks conserved residue(s) required for the propagation of feature annotation.</text>
</comment>
<dbReference type="SUPFAM" id="SSF52418">
    <property type="entry name" value="Nucleoside phosphorylase/phosphoribosyltransferase catalytic domain"/>
    <property type="match status" value="1"/>
</dbReference>
<dbReference type="PANTHER" id="PTHR43285">
    <property type="entry name" value="ANTHRANILATE PHOSPHORIBOSYLTRANSFERASE"/>
    <property type="match status" value="1"/>
</dbReference>
<sequence>MSETSFSRGDNQQDAFFSAILIKLSNGLKLTAKEAEEAFGAIVDGSVSAERIAAFLMALRVRGESGDELLGAVTALRTRMLPVPHVPAGTIDVCGTGGDNYGTLNVSTATAFVLAALGIPVAKHGNRAVSSQSGASDVLGALGVPLSADPQFLSAQLNAHHLVFLAAPHHHPAMRHAAPTRKALGVRTLFNLIGPLVNPAGVKNQLVGVFSVAWLSVIVDVLAQLGSERVWAVCGKPAEGGQGIDEVTLAGPTQIVALENGQKKSLILEPEMAGFAVTPVTAIKGGSAAENAAALEELLRGATGPYRDTVLLNAACALHVAGHTTILRGSEIDTQALRECIAEVSRPLTDGTALAVLNGLRTSSSKTHAENMTG</sequence>
<evidence type="ECO:0000256" key="4">
    <source>
        <dbReference type="HAMAP-Rule" id="MF_00211"/>
    </source>
</evidence>
<dbReference type="GeneID" id="34784570"/>
<dbReference type="InterPro" id="IPR000312">
    <property type="entry name" value="Glycosyl_Trfase_fam3"/>
</dbReference>
<name>A0A0U5EZN8_9PROT</name>
<feature type="binding site" evidence="4">
    <location>
        <begin position="98"/>
        <end position="99"/>
    </location>
    <ligand>
        <name>5-phospho-alpha-D-ribose 1-diphosphate</name>
        <dbReference type="ChEBI" id="CHEBI:58017"/>
    </ligand>
</feature>
<dbReference type="Gene3D" id="3.40.1030.10">
    <property type="entry name" value="Nucleoside phosphorylase/phosphoribosyltransferase catalytic domain"/>
    <property type="match status" value="1"/>
</dbReference>
<organism evidence="7 8">
    <name type="scientific">Acetobacter senegalensis</name>
    <dbReference type="NCBI Taxonomy" id="446692"/>
    <lineage>
        <taxon>Bacteria</taxon>
        <taxon>Pseudomonadati</taxon>
        <taxon>Pseudomonadota</taxon>
        <taxon>Alphaproteobacteria</taxon>
        <taxon>Acetobacterales</taxon>
        <taxon>Acetobacteraceae</taxon>
        <taxon>Acetobacter</taxon>
    </lineage>
</organism>
<dbReference type="UniPathway" id="UPA00035">
    <property type="reaction ID" value="UER00041"/>
</dbReference>
<dbReference type="PANTHER" id="PTHR43285:SF2">
    <property type="entry name" value="ANTHRANILATE PHOSPHORIBOSYLTRANSFERASE"/>
    <property type="match status" value="1"/>
</dbReference>
<keyword evidence="4" id="KW-0057">Aromatic amino acid biosynthesis</keyword>
<dbReference type="Proteomes" id="UP000056109">
    <property type="component" value="Chromosome I"/>
</dbReference>
<comment type="function">
    <text evidence="4">Catalyzes the transfer of the phosphoribosyl group of 5-phosphorylribose-1-pyrophosphate (PRPP) to anthranilate to yield N-(5'-phosphoribosyl)-anthranilate (PRA).</text>
</comment>
<evidence type="ECO:0000313" key="7">
    <source>
        <dbReference type="EMBL" id="CEF42852.1"/>
    </source>
</evidence>
<feature type="domain" description="Glycosyl transferase family 3 N-terminal" evidence="6">
    <location>
        <begin position="20"/>
        <end position="79"/>
    </location>
</feature>
<dbReference type="EMBL" id="LN606600">
    <property type="protein sequence ID" value="CEF42852.1"/>
    <property type="molecule type" value="Genomic_DNA"/>
</dbReference>
<dbReference type="RefSeq" id="WP_058988916.1">
    <property type="nucleotide sequence ID" value="NZ_JAIMFP010000007.1"/>
</dbReference>
<reference evidence="8" key="1">
    <citation type="submission" date="2014-09" db="EMBL/GenBank/DDBJ databases">
        <authorList>
            <person name="Illeghems K.G."/>
        </authorList>
    </citation>
    <scope>NUCLEOTIDE SEQUENCE [LARGE SCALE GENOMIC DNA]</scope>
    <source>
        <strain evidence="8">108B</strain>
    </source>
</reference>
<dbReference type="Pfam" id="PF02885">
    <property type="entry name" value="Glycos_trans_3N"/>
    <property type="match status" value="1"/>
</dbReference>
<feature type="binding site" evidence="4">
    <location>
        <position position="181"/>
    </location>
    <ligand>
        <name>anthranilate</name>
        <dbReference type="ChEBI" id="CHEBI:16567"/>
        <label>2</label>
    </ligand>
</feature>
<dbReference type="GO" id="GO:0005829">
    <property type="term" value="C:cytosol"/>
    <property type="evidence" value="ECO:0007669"/>
    <property type="project" value="TreeGrafter"/>
</dbReference>
<dbReference type="GO" id="GO:0000162">
    <property type="term" value="P:L-tryptophan biosynthetic process"/>
    <property type="evidence" value="ECO:0007669"/>
    <property type="project" value="UniProtKB-UniRule"/>
</dbReference>
<feature type="binding site" evidence="4">
    <location>
        <position position="103"/>
    </location>
    <ligand>
        <name>5-phospho-alpha-D-ribose 1-diphosphate</name>
        <dbReference type="ChEBI" id="CHEBI:58017"/>
    </ligand>
</feature>
<feature type="binding site" evidence="4">
    <location>
        <position position="126"/>
    </location>
    <ligand>
        <name>anthranilate</name>
        <dbReference type="ChEBI" id="CHEBI:16567"/>
        <label>1</label>
    </ligand>
</feature>
<comment type="cofactor">
    <cofactor evidence="4">
        <name>Mg(2+)</name>
        <dbReference type="ChEBI" id="CHEBI:18420"/>
    </cofactor>
    <text evidence="4">Binds 2 magnesium ions per monomer.</text>
</comment>
<keyword evidence="8" id="KW-1185">Reference proteome</keyword>
<accession>A0A0U5EZN8</accession>
<dbReference type="GO" id="GO:0000287">
    <property type="term" value="F:magnesium ion binding"/>
    <property type="evidence" value="ECO:0007669"/>
    <property type="project" value="UniProtKB-UniRule"/>
</dbReference>
<evidence type="ECO:0000256" key="1">
    <source>
        <dbReference type="ARBA" id="ARBA00022676"/>
    </source>
</evidence>
<evidence type="ECO:0000259" key="6">
    <source>
        <dbReference type="Pfam" id="PF02885"/>
    </source>
</evidence>
<feature type="binding site" evidence="4">
    <location>
        <position position="135"/>
    </location>
    <ligand>
        <name>5-phospho-alpha-D-ribose 1-diphosphate</name>
        <dbReference type="ChEBI" id="CHEBI:58017"/>
    </ligand>
</feature>
<keyword evidence="4" id="KW-0479">Metal-binding</keyword>
<dbReference type="PATRIC" id="fig|446692.3.peg.3852"/>
<feature type="binding site" evidence="4">
    <location>
        <begin position="105"/>
        <end position="108"/>
    </location>
    <ligand>
        <name>5-phospho-alpha-D-ribose 1-diphosphate</name>
        <dbReference type="ChEBI" id="CHEBI:58017"/>
    </ligand>
</feature>
<protein>
    <recommendedName>
        <fullName evidence="4">Anthranilate phosphoribosyltransferase</fullName>
        <ecNumber evidence="4">2.4.2.18</ecNumber>
    </recommendedName>
</protein>
<keyword evidence="4" id="KW-0460">Magnesium</keyword>
<feature type="binding site" evidence="4">
    <location>
        <position position="95"/>
    </location>
    <ligand>
        <name>5-phospho-alpha-D-ribose 1-diphosphate</name>
        <dbReference type="ChEBI" id="CHEBI:58017"/>
    </ligand>
</feature>
<feature type="binding site" evidence="4">
    <location>
        <position position="246"/>
    </location>
    <ligand>
        <name>Mg(2+)</name>
        <dbReference type="ChEBI" id="CHEBI:18420"/>
        <label>1</label>
    </ligand>
</feature>
<evidence type="ECO:0000256" key="2">
    <source>
        <dbReference type="ARBA" id="ARBA00022679"/>
    </source>
</evidence>
<feature type="binding site" evidence="4">
    <location>
        <position position="246"/>
    </location>
    <ligand>
        <name>Mg(2+)</name>
        <dbReference type="ChEBI" id="CHEBI:18420"/>
        <label>2</label>
    </ligand>
</feature>
<dbReference type="InterPro" id="IPR036320">
    <property type="entry name" value="Glycosyl_Trfase_fam3_N_dom_sf"/>
</dbReference>
<feature type="binding site" evidence="4">
    <location>
        <position position="107"/>
    </location>
    <ligand>
        <name>Mg(2+)</name>
        <dbReference type="ChEBI" id="CHEBI:18420"/>
        <label>1</label>
    </ligand>
</feature>
<dbReference type="EC" id="2.4.2.18" evidence="4"/>
<dbReference type="InterPro" id="IPR035902">
    <property type="entry name" value="Nuc_phospho_transferase"/>
</dbReference>
<comment type="pathway">
    <text evidence="4">Amino-acid biosynthesis; L-tryptophan biosynthesis; L-tryptophan from chorismate: step 2/5.</text>
</comment>
<keyword evidence="3 4" id="KW-0822">Tryptophan biosynthesis</keyword>
<feature type="domain" description="Glycosyl transferase family 3" evidence="5">
    <location>
        <begin position="90"/>
        <end position="353"/>
    </location>
</feature>
<feature type="binding site" evidence="4">
    <location>
        <position position="95"/>
    </location>
    <ligand>
        <name>anthranilate</name>
        <dbReference type="ChEBI" id="CHEBI:16567"/>
        <label>1</label>
    </ligand>
</feature>
<feature type="binding site" evidence="4">
    <location>
        <begin position="123"/>
        <end position="131"/>
    </location>
    <ligand>
        <name>5-phospho-alpha-D-ribose 1-diphosphate</name>
        <dbReference type="ChEBI" id="CHEBI:58017"/>
    </ligand>
</feature>
<evidence type="ECO:0000256" key="3">
    <source>
        <dbReference type="ARBA" id="ARBA00022822"/>
    </source>
</evidence>
<comment type="similarity">
    <text evidence="4">Belongs to the anthranilate phosphoribosyltransferase family.</text>
</comment>
<evidence type="ECO:0000313" key="8">
    <source>
        <dbReference type="Proteomes" id="UP000056109"/>
    </source>
</evidence>
<keyword evidence="4" id="KW-0028">Amino-acid biosynthesis</keyword>
<dbReference type="SUPFAM" id="SSF47648">
    <property type="entry name" value="Nucleoside phosphorylase/phosphoribosyltransferase N-terminal domain"/>
    <property type="match status" value="1"/>
</dbReference>
<dbReference type="Pfam" id="PF00591">
    <property type="entry name" value="Glycos_transf_3"/>
    <property type="match status" value="1"/>
</dbReference>
<comment type="catalytic activity">
    <reaction evidence="4">
        <text>N-(5-phospho-beta-D-ribosyl)anthranilate + diphosphate = 5-phospho-alpha-D-ribose 1-diphosphate + anthranilate</text>
        <dbReference type="Rhea" id="RHEA:11768"/>
        <dbReference type="ChEBI" id="CHEBI:16567"/>
        <dbReference type="ChEBI" id="CHEBI:18277"/>
        <dbReference type="ChEBI" id="CHEBI:33019"/>
        <dbReference type="ChEBI" id="CHEBI:58017"/>
        <dbReference type="EC" id="2.4.2.18"/>
    </reaction>
</comment>
<keyword evidence="2 4" id="KW-0808">Transferase</keyword>
<evidence type="ECO:0000259" key="5">
    <source>
        <dbReference type="Pfam" id="PF00591"/>
    </source>
</evidence>
<dbReference type="AlphaFoldDB" id="A0A0U5EZN8"/>
<keyword evidence="1 4" id="KW-0328">Glycosyltransferase</keyword>
<comment type="subunit">
    <text evidence="4">Homodimer.</text>
</comment>
<proteinExistence type="inferred from homology"/>
<dbReference type="InterPro" id="IPR017459">
    <property type="entry name" value="Glycosyl_Trfase_fam3_N_dom"/>
</dbReference>
<dbReference type="HAMAP" id="MF_00211">
    <property type="entry name" value="TrpD"/>
    <property type="match status" value="1"/>
</dbReference>
<dbReference type="GO" id="GO:0004048">
    <property type="term" value="F:anthranilate phosphoribosyltransferase activity"/>
    <property type="evidence" value="ECO:0007669"/>
    <property type="project" value="UniProtKB-UniRule"/>
</dbReference>
<dbReference type="KEGG" id="asz:ASN_3628"/>
<dbReference type="NCBIfam" id="TIGR01245">
    <property type="entry name" value="trpD"/>
    <property type="match status" value="1"/>
</dbReference>
<dbReference type="Gene3D" id="1.20.970.10">
    <property type="entry name" value="Transferase, Pyrimidine Nucleoside Phosphorylase, Chain C"/>
    <property type="match status" value="1"/>
</dbReference>
<dbReference type="InterPro" id="IPR005940">
    <property type="entry name" value="Anthranilate_Pribosyl_Tfrase"/>
</dbReference>
<feature type="binding site" evidence="4">
    <location>
        <position position="245"/>
    </location>
    <ligand>
        <name>Mg(2+)</name>
        <dbReference type="ChEBI" id="CHEBI:18420"/>
        <label>2</label>
    </ligand>
</feature>